<dbReference type="Gene3D" id="3.40.50.720">
    <property type="entry name" value="NAD(P)-binding Rossmann-like Domain"/>
    <property type="match status" value="2"/>
</dbReference>
<dbReference type="GO" id="GO:0051287">
    <property type="term" value="F:NAD binding"/>
    <property type="evidence" value="ECO:0007669"/>
    <property type="project" value="InterPro"/>
</dbReference>
<dbReference type="PROSITE" id="PS00670">
    <property type="entry name" value="D_2_HYDROXYACID_DH_2"/>
    <property type="match status" value="1"/>
</dbReference>
<dbReference type="GO" id="GO:0016618">
    <property type="term" value="F:hydroxypyruvate reductase [NAD(P)H] activity"/>
    <property type="evidence" value="ECO:0007669"/>
    <property type="project" value="TreeGrafter"/>
</dbReference>
<dbReference type="InterPro" id="IPR006139">
    <property type="entry name" value="D-isomer_2_OHA_DH_cat_dom"/>
</dbReference>
<dbReference type="OrthoDB" id="4324715at2"/>
<dbReference type="Pfam" id="PF00389">
    <property type="entry name" value="2-Hacid_dh"/>
    <property type="match status" value="1"/>
</dbReference>
<sequence length="358" mass="38056">MTSSQTDPAASPAAPPASPRAVLAFNPHLLPRLFGPEALDRLHRAVRIDTRPEAVLTGLGDPAGLPAPAREALAEAELLVTGWGTPPITEAVLAAAPRLRAVVHTAGSVKKLVNDGWWRRGIALASSVDANALPVAEFTVAMVLLSGKRAFRIRDYYREERLRSDWTTRFSTLGNYRTRVGLLSASRIGRRVAELLAPFDLDVSLHDPHPEALAGLPESVTPRGLQELFATSDIVSLHTPLLPATTGLVGAALLAAMPDGATLINTARGGVVDHAALEAELVSGRLNAVLDVTDPHEPLPADSPLWELPNVVLTPHLAGSTGNEVRRLGDYAVEEVERFASGLAFARPITPEELARSA</sequence>
<dbReference type="InterPro" id="IPR050223">
    <property type="entry name" value="D-isomer_2-hydroxyacid_DH"/>
</dbReference>
<keyword evidence="8" id="KW-1185">Reference proteome</keyword>
<proteinExistence type="inferred from homology"/>
<comment type="caution">
    <text evidence="7">The sequence shown here is derived from an EMBL/GenBank/DDBJ whole genome shotgun (WGS) entry which is preliminary data.</text>
</comment>
<name>A0A1J7BIQ1_9ACTN</name>
<evidence type="ECO:0000313" key="7">
    <source>
        <dbReference type="EMBL" id="OIV38551.1"/>
    </source>
</evidence>
<evidence type="ECO:0000313" key="8">
    <source>
        <dbReference type="Proteomes" id="UP000243342"/>
    </source>
</evidence>
<dbReference type="Pfam" id="PF02826">
    <property type="entry name" value="2-Hacid_dh_C"/>
    <property type="match status" value="1"/>
</dbReference>
<dbReference type="SUPFAM" id="SSF51735">
    <property type="entry name" value="NAD(P)-binding Rossmann-fold domains"/>
    <property type="match status" value="1"/>
</dbReference>
<accession>A0A1J7BIQ1</accession>
<dbReference type="EMBL" id="MLCF01000018">
    <property type="protein sequence ID" value="OIV38551.1"/>
    <property type="molecule type" value="Genomic_DNA"/>
</dbReference>
<dbReference type="CDD" id="cd12167">
    <property type="entry name" value="2-Hacid_dh_8"/>
    <property type="match status" value="1"/>
</dbReference>
<dbReference type="GO" id="GO:0005829">
    <property type="term" value="C:cytosol"/>
    <property type="evidence" value="ECO:0007669"/>
    <property type="project" value="TreeGrafter"/>
</dbReference>
<evidence type="ECO:0000259" key="5">
    <source>
        <dbReference type="Pfam" id="PF00389"/>
    </source>
</evidence>
<dbReference type="GO" id="GO:0030267">
    <property type="term" value="F:glyoxylate reductase (NADPH) activity"/>
    <property type="evidence" value="ECO:0007669"/>
    <property type="project" value="TreeGrafter"/>
</dbReference>
<dbReference type="PANTHER" id="PTHR10996">
    <property type="entry name" value="2-HYDROXYACID DEHYDROGENASE-RELATED"/>
    <property type="match status" value="1"/>
</dbReference>
<evidence type="ECO:0000256" key="4">
    <source>
        <dbReference type="RuleBase" id="RU003719"/>
    </source>
</evidence>
<organism evidence="7 8">
    <name type="scientific">Mangrovactinospora gilvigrisea</name>
    <dbReference type="NCBI Taxonomy" id="1428644"/>
    <lineage>
        <taxon>Bacteria</taxon>
        <taxon>Bacillati</taxon>
        <taxon>Actinomycetota</taxon>
        <taxon>Actinomycetes</taxon>
        <taxon>Kitasatosporales</taxon>
        <taxon>Streptomycetaceae</taxon>
        <taxon>Mangrovactinospora</taxon>
    </lineage>
</organism>
<dbReference type="STRING" id="1428644.BIV57_05125"/>
<keyword evidence="3" id="KW-0520">NAD</keyword>
<dbReference type="Proteomes" id="UP000243342">
    <property type="component" value="Unassembled WGS sequence"/>
</dbReference>
<dbReference type="InterPro" id="IPR006140">
    <property type="entry name" value="D-isomer_DH_NAD-bd"/>
</dbReference>
<feature type="domain" description="D-isomer specific 2-hydroxyacid dehydrogenase catalytic" evidence="5">
    <location>
        <begin position="71"/>
        <end position="342"/>
    </location>
</feature>
<protein>
    <recommendedName>
        <fullName evidence="9">Hydroxyacid dehydrogenase</fullName>
    </recommendedName>
</protein>
<evidence type="ECO:0000259" key="6">
    <source>
        <dbReference type="Pfam" id="PF02826"/>
    </source>
</evidence>
<dbReference type="AlphaFoldDB" id="A0A1J7BIQ1"/>
<feature type="domain" description="D-isomer specific 2-hydroxyacid dehydrogenase NAD-binding" evidence="6">
    <location>
        <begin position="141"/>
        <end position="318"/>
    </location>
</feature>
<gene>
    <name evidence="7" type="ORF">BIV57_05125</name>
</gene>
<dbReference type="RefSeq" id="WP_071655466.1">
    <property type="nucleotide sequence ID" value="NZ_MLCF01000018.1"/>
</dbReference>
<evidence type="ECO:0008006" key="9">
    <source>
        <dbReference type="Google" id="ProtNLM"/>
    </source>
</evidence>
<evidence type="ECO:0000256" key="1">
    <source>
        <dbReference type="ARBA" id="ARBA00005854"/>
    </source>
</evidence>
<reference evidence="7 8" key="1">
    <citation type="submission" date="2016-10" db="EMBL/GenBank/DDBJ databases">
        <title>Genome sequence of Streptomyces gilvigriseus MUSC 26.</title>
        <authorList>
            <person name="Lee L.-H."/>
            <person name="Ser H.-L."/>
        </authorList>
    </citation>
    <scope>NUCLEOTIDE SEQUENCE [LARGE SCALE GENOMIC DNA]</scope>
    <source>
        <strain evidence="7 8">MUSC 26</strain>
    </source>
</reference>
<dbReference type="SUPFAM" id="SSF52283">
    <property type="entry name" value="Formate/glycerate dehydrogenase catalytic domain-like"/>
    <property type="match status" value="1"/>
</dbReference>
<dbReference type="InterPro" id="IPR036291">
    <property type="entry name" value="NAD(P)-bd_dom_sf"/>
</dbReference>
<keyword evidence="2 4" id="KW-0560">Oxidoreductase</keyword>
<dbReference type="PANTHER" id="PTHR10996:SF178">
    <property type="entry name" value="2-HYDROXYACID DEHYDROGENASE YGL185C-RELATED"/>
    <property type="match status" value="1"/>
</dbReference>
<evidence type="ECO:0000256" key="2">
    <source>
        <dbReference type="ARBA" id="ARBA00023002"/>
    </source>
</evidence>
<dbReference type="InterPro" id="IPR029753">
    <property type="entry name" value="D-isomer_DH_CS"/>
</dbReference>
<comment type="similarity">
    <text evidence="1 4">Belongs to the D-isomer specific 2-hydroxyacid dehydrogenase family.</text>
</comment>
<evidence type="ECO:0000256" key="3">
    <source>
        <dbReference type="ARBA" id="ARBA00023027"/>
    </source>
</evidence>